<dbReference type="EMBL" id="AP025516">
    <property type="protein sequence ID" value="BDD88504.1"/>
    <property type="molecule type" value="Genomic_DNA"/>
</dbReference>
<name>A0ABN6M6K3_9BACT</name>
<keyword evidence="3" id="KW-1185">Reference proteome</keyword>
<accession>A0ABN6M6K3</accession>
<organism evidence="2 3">
    <name type="scientific">Desulfofustis limnaeus</name>
    <dbReference type="NCBI Taxonomy" id="2740163"/>
    <lineage>
        <taxon>Bacteria</taxon>
        <taxon>Pseudomonadati</taxon>
        <taxon>Thermodesulfobacteriota</taxon>
        <taxon>Desulfobulbia</taxon>
        <taxon>Desulfobulbales</taxon>
        <taxon>Desulfocapsaceae</taxon>
        <taxon>Desulfofustis</taxon>
    </lineage>
</organism>
<evidence type="ECO:0000313" key="2">
    <source>
        <dbReference type="EMBL" id="BDD88504.1"/>
    </source>
</evidence>
<gene>
    <name evidence="2" type="ORF">DPPLL_28690</name>
</gene>
<dbReference type="Proteomes" id="UP000830055">
    <property type="component" value="Chromosome"/>
</dbReference>
<evidence type="ECO:0000256" key="1">
    <source>
        <dbReference type="SAM" id="MobiDB-lite"/>
    </source>
</evidence>
<reference evidence="2 3" key="1">
    <citation type="submission" date="2022-01" db="EMBL/GenBank/DDBJ databases">
        <title>Desulfofustis limnae sp. nov., a novel mesophilic sulfate-reducing bacterium isolated from marsh soil.</title>
        <authorList>
            <person name="Watanabe M."/>
            <person name="Takahashi A."/>
            <person name="Kojima H."/>
            <person name="Fukui M."/>
        </authorList>
    </citation>
    <scope>NUCLEOTIDE SEQUENCE [LARGE SCALE GENOMIC DNA]</scope>
    <source>
        <strain evidence="2 3">PPLL</strain>
    </source>
</reference>
<evidence type="ECO:0000313" key="3">
    <source>
        <dbReference type="Proteomes" id="UP000830055"/>
    </source>
</evidence>
<feature type="region of interest" description="Disordered" evidence="1">
    <location>
        <begin position="35"/>
        <end position="64"/>
    </location>
</feature>
<dbReference type="RefSeq" id="WP_284151858.1">
    <property type="nucleotide sequence ID" value="NZ_AP025516.1"/>
</dbReference>
<protein>
    <submittedName>
        <fullName evidence="2">Uncharacterized protein</fullName>
    </submittedName>
</protein>
<sequence length="64" mass="7078">MHRHEIAFAKQSALATTDWDAFQVIIRTCLHHDRIQPGPASSTPTGLHPDRHTGQAKHGITVSK</sequence>
<proteinExistence type="predicted"/>